<comment type="caution">
    <text evidence="3">The sequence shown here is derived from an EMBL/GenBank/DDBJ whole genome shotgun (WGS) entry which is preliminary data.</text>
</comment>
<evidence type="ECO:0000256" key="1">
    <source>
        <dbReference type="SAM" id="MobiDB-lite"/>
    </source>
</evidence>
<feature type="transmembrane region" description="Helical" evidence="2">
    <location>
        <begin position="64"/>
        <end position="86"/>
    </location>
</feature>
<dbReference type="EMBL" id="JAYKXN010000004">
    <property type="protein sequence ID" value="KAK7295314.1"/>
    <property type="molecule type" value="Genomic_DNA"/>
</dbReference>
<feature type="compositionally biased region" description="Low complexity" evidence="1">
    <location>
        <begin position="668"/>
        <end position="677"/>
    </location>
</feature>
<keyword evidence="2" id="KW-0812">Transmembrane</keyword>
<sequence>MADSSPYTKPHFPLSNLNSRIQPKPTNQGKSCSGFIFKSLFLALFVIVLPLFPSQAPEFVSQTILNKFWELFHLLFIGIAVAYGLFGRRNSELETTHLDTHHSSSDSTSPSYVSKMFTSSTIFGDVCENENNTFGFDEKRMMTTTHCWNPQYFDGEHGVVFSNGGTVGVFDEQYKPQFPISDGGFGYSVRCDYGNRTNVVQSWNSEYYHSDPVVVVAQPNFTNGECGEVVDYKPLGLPVRSLRSVARDVDCPKHTNESDSSSCSKGSSRSSGKSRDREFGDQLQWCGSASNLEKIINVSAGGGGPASPIPWHARSRRMEREKRLGGNVSRPSHFRPLSVDETKFEAIGSRSSPSTTCFSSHTGMYSSLDSVKSDNVNFQEDEMRQEEASFVAALEKNGFHEEDMGQKMTSSHVPVSEDMNFQEEDMGPRKPSFVSAFENTNFQEEIDLGKKILQGSSSRTRKMTSNKGKYAAVSYPSHFRPMSVDEAQFESLSSKLFQSMGSFPSHTRMFSSMDSVSSEMDFQEEDMGQEKVSHLHTSSEYMNFHEEDLGHKKTSPLHASENVNFQEDMGQKKTSYVSTSENMNFHEVDSSSGNGMMDSKGKYAADSHPSQFRPISIDEAQIESCSSRSVQSMGSFSSQSSLCSSIDSVSSEKMNSLKEDSGEKKSSHGSSSSSPSPLARKNEEASLQAFQARGYNIASLLQDDMKHSLNDDLKGLNDIVGENAPGSKDPGMHALHTDSEKPASLTKARSRGKSVRTRRASGLTSGTMITGETSSKQTEEKVEKKASNVEPMLRKDKMRSGEPKVVGKKTQDSYYPKPEIKFSNHHKKNKLEAFKNMSKQDSDIELENAEVSSDKDVVHGHVNDSDLDSEVDKKASEFIAKFKAQIRLQKMGSIESLKELKSIGNKIR</sequence>
<dbReference type="PANTHER" id="PTHR34059:SF6">
    <property type="entry name" value="DUF4408 DOMAIN-CONTAINING PROTEIN"/>
    <property type="match status" value="1"/>
</dbReference>
<feature type="compositionally biased region" description="Low complexity" evidence="1">
    <location>
        <begin position="258"/>
        <end position="271"/>
    </location>
</feature>
<gene>
    <name evidence="3" type="ORF">RJT34_18220</name>
</gene>
<name>A0AAN9JDJ2_CLITE</name>
<keyword evidence="4" id="KW-1185">Reference proteome</keyword>
<feature type="region of interest" description="Disordered" evidence="1">
    <location>
        <begin position="587"/>
        <end position="609"/>
    </location>
</feature>
<feature type="compositionally biased region" description="Basic and acidic residues" evidence="1">
    <location>
        <begin position="777"/>
        <end position="787"/>
    </location>
</feature>
<dbReference type="Proteomes" id="UP001359559">
    <property type="component" value="Unassembled WGS sequence"/>
</dbReference>
<dbReference type="AlphaFoldDB" id="A0AAN9JDJ2"/>
<keyword evidence="2" id="KW-1133">Transmembrane helix</keyword>
<feature type="compositionally biased region" description="Polar residues" evidence="1">
    <location>
        <begin position="15"/>
        <end position="25"/>
    </location>
</feature>
<feature type="region of interest" description="Disordered" evidence="1">
    <location>
        <begin position="651"/>
        <end position="683"/>
    </location>
</feature>
<dbReference type="PANTHER" id="PTHR34059">
    <property type="entry name" value="EXPRESSED PROTEIN"/>
    <property type="match status" value="1"/>
</dbReference>
<feature type="region of interest" description="Disordered" evidence="1">
    <location>
        <begin position="1"/>
        <end position="25"/>
    </location>
</feature>
<evidence type="ECO:0000313" key="4">
    <source>
        <dbReference type="Proteomes" id="UP001359559"/>
    </source>
</evidence>
<keyword evidence="2" id="KW-0472">Membrane</keyword>
<feature type="compositionally biased region" description="Basic and acidic residues" evidence="1">
    <location>
        <begin position="655"/>
        <end position="666"/>
    </location>
</feature>
<proteinExistence type="predicted"/>
<protein>
    <submittedName>
        <fullName evidence="3">Uncharacterized protein</fullName>
    </submittedName>
</protein>
<feature type="region of interest" description="Disordered" evidence="1">
    <location>
        <begin position="250"/>
        <end position="277"/>
    </location>
</feature>
<organism evidence="3 4">
    <name type="scientific">Clitoria ternatea</name>
    <name type="common">Butterfly pea</name>
    <dbReference type="NCBI Taxonomy" id="43366"/>
    <lineage>
        <taxon>Eukaryota</taxon>
        <taxon>Viridiplantae</taxon>
        <taxon>Streptophyta</taxon>
        <taxon>Embryophyta</taxon>
        <taxon>Tracheophyta</taxon>
        <taxon>Spermatophyta</taxon>
        <taxon>Magnoliopsida</taxon>
        <taxon>eudicotyledons</taxon>
        <taxon>Gunneridae</taxon>
        <taxon>Pentapetalae</taxon>
        <taxon>rosids</taxon>
        <taxon>fabids</taxon>
        <taxon>Fabales</taxon>
        <taxon>Fabaceae</taxon>
        <taxon>Papilionoideae</taxon>
        <taxon>50 kb inversion clade</taxon>
        <taxon>NPAAA clade</taxon>
        <taxon>indigoferoid/millettioid clade</taxon>
        <taxon>Phaseoleae</taxon>
        <taxon>Clitoria</taxon>
    </lineage>
</organism>
<feature type="region of interest" description="Disordered" evidence="1">
    <location>
        <begin position="720"/>
        <end position="787"/>
    </location>
</feature>
<accession>A0AAN9JDJ2</accession>
<dbReference type="Pfam" id="PF05553">
    <property type="entry name" value="DUF761"/>
    <property type="match status" value="1"/>
</dbReference>
<feature type="compositionally biased region" description="Polar residues" evidence="1">
    <location>
        <begin position="762"/>
        <end position="776"/>
    </location>
</feature>
<feature type="transmembrane region" description="Helical" evidence="2">
    <location>
        <begin position="35"/>
        <end position="52"/>
    </location>
</feature>
<evidence type="ECO:0000256" key="2">
    <source>
        <dbReference type="SAM" id="Phobius"/>
    </source>
</evidence>
<evidence type="ECO:0000313" key="3">
    <source>
        <dbReference type="EMBL" id="KAK7295314.1"/>
    </source>
</evidence>
<reference evidence="3 4" key="1">
    <citation type="submission" date="2024-01" db="EMBL/GenBank/DDBJ databases">
        <title>The genomes of 5 underutilized Papilionoideae crops provide insights into root nodulation and disease resistance.</title>
        <authorList>
            <person name="Yuan L."/>
        </authorList>
    </citation>
    <scope>NUCLEOTIDE SEQUENCE [LARGE SCALE GENOMIC DNA]</scope>
    <source>
        <strain evidence="3">LY-2023</strain>
        <tissue evidence="3">Leaf</tissue>
    </source>
</reference>
<feature type="compositionally biased region" description="Basic residues" evidence="1">
    <location>
        <begin position="748"/>
        <end position="759"/>
    </location>
</feature>
<dbReference type="InterPro" id="IPR008480">
    <property type="entry name" value="DUF761_pln"/>
</dbReference>